<gene>
    <name evidence="3" type="ORF">V5E97_04600</name>
</gene>
<keyword evidence="1" id="KW-0732">Signal</keyword>
<dbReference type="InterPro" id="IPR011051">
    <property type="entry name" value="RmlC_Cupin_sf"/>
</dbReference>
<feature type="chain" id="PRO_5043649750" evidence="1">
    <location>
        <begin position="28"/>
        <end position="147"/>
    </location>
</feature>
<sequence length="147" mass="15742">MLKLALATVVGAALGAGGLSLALANHAEHGQGKVTPLSQRDVVETVDGKAARVSVVEVTYEPGEASQPHRHAGPTFGYVLEGEFEHGLEEEPAKILKAGETFYEPTGILHRVSRNPNAKTRTRVLAVILHPRDVKQITVPATHTKEE</sequence>
<dbReference type="SUPFAM" id="SSF51182">
    <property type="entry name" value="RmlC-like cupins"/>
    <property type="match status" value="1"/>
</dbReference>
<protein>
    <submittedName>
        <fullName evidence="3">Cupin domain-containing protein</fullName>
    </submittedName>
</protein>
<dbReference type="InterPro" id="IPR013096">
    <property type="entry name" value="Cupin_2"/>
</dbReference>
<name>A0AAU7CJ74_9BACT</name>
<dbReference type="RefSeq" id="WP_406698121.1">
    <property type="nucleotide sequence ID" value="NZ_CP155447.1"/>
</dbReference>
<dbReference type="PANTHER" id="PTHR38599">
    <property type="entry name" value="CUPIN DOMAIN PROTEIN (AFU_ORTHOLOGUE AFUA_3G13620)"/>
    <property type="match status" value="1"/>
</dbReference>
<feature type="signal peptide" evidence="1">
    <location>
        <begin position="1"/>
        <end position="27"/>
    </location>
</feature>
<organism evidence="3">
    <name type="scientific">Singulisphaera sp. Ch08</name>
    <dbReference type="NCBI Taxonomy" id="3120278"/>
    <lineage>
        <taxon>Bacteria</taxon>
        <taxon>Pseudomonadati</taxon>
        <taxon>Planctomycetota</taxon>
        <taxon>Planctomycetia</taxon>
        <taxon>Isosphaerales</taxon>
        <taxon>Isosphaeraceae</taxon>
        <taxon>Singulisphaera</taxon>
    </lineage>
</organism>
<dbReference type="AlphaFoldDB" id="A0AAU7CJ74"/>
<dbReference type="CDD" id="cd02234">
    <property type="entry name" value="cupin_BLR7677-like"/>
    <property type="match status" value="1"/>
</dbReference>
<reference evidence="3" key="1">
    <citation type="submission" date="2024-05" db="EMBL/GenBank/DDBJ databases">
        <title>Planctomycetes of the genus Singulisphaera possess chitinolytic capabilities.</title>
        <authorList>
            <person name="Ivanova A."/>
        </authorList>
    </citation>
    <scope>NUCLEOTIDE SEQUENCE</scope>
    <source>
        <strain evidence="3">Ch08T</strain>
    </source>
</reference>
<dbReference type="EMBL" id="CP155447">
    <property type="protein sequence ID" value="XBH05305.1"/>
    <property type="molecule type" value="Genomic_DNA"/>
</dbReference>
<dbReference type="Gene3D" id="2.60.120.10">
    <property type="entry name" value="Jelly Rolls"/>
    <property type="match status" value="1"/>
</dbReference>
<evidence type="ECO:0000313" key="3">
    <source>
        <dbReference type="EMBL" id="XBH05305.1"/>
    </source>
</evidence>
<dbReference type="PANTHER" id="PTHR38599:SF1">
    <property type="entry name" value="CUPIN DOMAIN PROTEIN (AFU_ORTHOLOGUE AFUA_3G13620)"/>
    <property type="match status" value="1"/>
</dbReference>
<dbReference type="InterPro" id="IPR014710">
    <property type="entry name" value="RmlC-like_jellyroll"/>
</dbReference>
<accession>A0AAU7CJ74</accession>
<evidence type="ECO:0000259" key="2">
    <source>
        <dbReference type="Pfam" id="PF07883"/>
    </source>
</evidence>
<dbReference type="Pfam" id="PF07883">
    <property type="entry name" value="Cupin_2"/>
    <property type="match status" value="1"/>
</dbReference>
<proteinExistence type="predicted"/>
<feature type="domain" description="Cupin type-2" evidence="2">
    <location>
        <begin position="57"/>
        <end position="127"/>
    </location>
</feature>
<evidence type="ECO:0000256" key="1">
    <source>
        <dbReference type="SAM" id="SignalP"/>
    </source>
</evidence>